<protein>
    <submittedName>
        <fullName evidence="2">Uncharacterized protein</fullName>
    </submittedName>
</protein>
<comment type="caution">
    <text evidence="2">The sequence shown here is derived from an EMBL/GenBank/DDBJ whole genome shotgun (WGS) entry which is preliminary data.</text>
</comment>
<keyword evidence="3" id="KW-1185">Reference proteome</keyword>
<name>A0AAD6SHB4_9AGAR</name>
<evidence type="ECO:0000313" key="2">
    <source>
        <dbReference type="EMBL" id="KAJ7025467.1"/>
    </source>
</evidence>
<feature type="region of interest" description="Disordered" evidence="1">
    <location>
        <begin position="112"/>
        <end position="146"/>
    </location>
</feature>
<evidence type="ECO:0000313" key="3">
    <source>
        <dbReference type="Proteomes" id="UP001218188"/>
    </source>
</evidence>
<dbReference type="Proteomes" id="UP001218188">
    <property type="component" value="Unassembled WGS sequence"/>
</dbReference>
<dbReference type="AlphaFoldDB" id="A0AAD6SHB4"/>
<proteinExistence type="predicted"/>
<accession>A0AAD6SHB4</accession>
<dbReference type="EMBL" id="JARJCM010000153">
    <property type="protein sequence ID" value="KAJ7025467.1"/>
    <property type="molecule type" value="Genomic_DNA"/>
</dbReference>
<sequence>MPHTEPHVQSSGNCAGQSRGRWRYHDAARATLSQASCNVLQRAYVVSSAGAALLPQHLRPIVSPSLSLPLPLTRVRPSPSHSQDAPRSAPSPAAGILGSACNAPITRRAYPRAADPCVRSQRARRLQHRTTNRVEPTPHAADSSLSVETREARAQIVSQPAVTFAVTLVPRARRQASSLESRAPRPLPLVSMPGLVPISSPRPPLPRLPTPPYLSSSPALVPPLRHRAKLGCAWGCRGRVPRKSCLRADKETLAGRVCARADSFLRMRHPHPHADSARADTDVEYALSARAAGEFAQGRSARTRSCAHTASRGLGSAEPISPNALAPPLPSPHPYPYPYPYTPPCPFGARSSQTVITLNFLVKAELGST</sequence>
<evidence type="ECO:0000256" key="1">
    <source>
        <dbReference type="SAM" id="MobiDB-lite"/>
    </source>
</evidence>
<gene>
    <name evidence="2" type="ORF">C8F04DRAFT_1299998</name>
</gene>
<organism evidence="2 3">
    <name type="scientific">Mycena alexandri</name>
    <dbReference type="NCBI Taxonomy" id="1745969"/>
    <lineage>
        <taxon>Eukaryota</taxon>
        <taxon>Fungi</taxon>
        <taxon>Dikarya</taxon>
        <taxon>Basidiomycota</taxon>
        <taxon>Agaricomycotina</taxon>
        <taxon>Agaricomycetes</taxon>
        <taxon>Agaricomycetidae</taxon>
        <taxon>Agaricales</taxon>
        <taxon>Marasmiineae</taxon>
        <taxon>Mycenaceae</taxon>
        <taxon>Mycena</taxon>
    </lineage>
</organism>
<feature type="region of interest" description="Disordered" evidence="1">
    <location>
        <begin position="73"/>
        <end position="96"/>
    </location>
</feature>
<feature type="compositionally biased region" description="Basic residues" evidence="1">
    <location>
        <begin position="121"/>
        <end position="131"/>
    </location>
</feature>
<reference evidence="2" key="1">
    <citation type="submission" date="2023-03" db="EMBL/GenBank/DDBJ databases">
        <title>Massive genome expansion in bonnet fungi (Mycena s.s.) driven by repeated elements and novel gene families across ecological guilds.</title>
        <authorList>
            <consortium name="Lawrence Berkeley National Laboratory"/>
            <person name="Harder C.B."/>
            <person name="Miyauchi S."/>
            <person name="Viragh M."/>
            <person name="Kuo A."/>
            <person name="Thoen E."/>
            <person name="Andreopoulos B."/>
            <person name="Lu D."/>
            <person name="Skrede I."/>
            <person name="Drula E."/>
            <person name="Henrissat B."/>
            <person name="Morin E."/>
            <person name="Kohler A."/>
            <person name="Barry K."/>
            <person name="LaButti K."/>
            <person name="Morin E."/>
            <person name="Salamov A."/>
            <person name="Lipzen A."/>
            <person name="Mereny Z."/>
            <person name="Hegedus B."/>
            <person name="Baldrian P."/>
            <person name="Stursova M."/>
            <person name="Weitz H."/>
            <person name="Taylor A."/>
            <person name="Grigoriev I.V."/>
            <person name="Nagy L.G."/>
            <person name="Martin F."/>
            <person name="Kauserud H."/>
        </authorList>
    </citation>
    <scope>NUCLEOTIDE SEQUENCE</scope>
    <source>
        <strain evidence="2">CBHHK200</strain>
    </source>
</reference>